<dbReference type="PROSITE" id="PS51832">
    <property type="entry name" value="HD_GYP"/>
    <property type="match status" value="1"/>
</dbReference>
<feature type="domain" description="GGDEF" evidence="1">
    <location>
        <begin position="174"/>
        <end position="309"/>
    </location>
</feature>
<accession>A0A1G9R4C8</accession>
<dbReference type="Gene3D" id="3.30.450.20">
    <property type="entry name" value="PAS domain"/>
    <property type="match status" value="1"/>
</dbReference>
<dbReference type="InterPro" id="IPR000160">
    <property type="entry name" value="GGDEF_dom"/>
</dbReference>
<evidence type="ECO:0000313" key="4">
    <source>
        <dbReference type="Proteomes" id="UP000199476"/>
    </source>
</evidence>
<dbReference type="Gene3D" id="3.30.70.270">
    <property type="match status" value="1"/>
</dbReference>
<dbReference type="SMART" id="SM00267">
    <property type="entry name" value="GGDEF"/>
    <property type="match status" value="1"/>
</dbReference>
<dbReference type="Proteomes" id="UP000199476">
    <property type="component" value="Unassembled WGS sequence"/>
</dbReference>
<dbReference type="CDD" id="cd00077">
    <property type="entry name" value="HDc"/>
    <property type="match status" value="1"/>
</dbReference>
<dbReference type="AlphaFoldDB" id="A0A1G9R4C8"/>
<sequence>MDISAKKLLQGDYEISREFLAFVDTMEENSAILDKEGKIIYINKAWIEFARANDIARDDYGLGANYLEIARNAEGEAAKKAKKAAAGIEAVLAGDVDEFSLEYSAHSPKNKRWFKMRVKTFADDKAVVMHEEITERKEKERQLKYKTFHDELTGLYNRTFFVEEMKRLDTKRQLPFSIIMADINGLKLINDTFGHEKGDEVLENAAEILEDNVRDEDILARIGGDEFVILLPQTGKAEAEEIAARIRKSCQKTHQGDRNKAIGEEPVISLGIGMATKSNTGQAMEDTLNFADERMYEDKRENGLMAKRKMINAFLHRLYAKTFETEAHTLRVTRLAIKLGERLGLDDDSLKYLARLGGLHDIGEMTIEEEIIKKPEKLKEGEFEKIKVHPVKGAALVNSVEEFSSISDIIKSHHERWDGEGYPEGLVGENIPLLARIFSIVDAYDVMTTGRPYQEKISKKEALEEIKECAGTQFDPELAEKFVEIMDS</sequence>
<gene>
    <name evidence="3" type="ORF">SAMN04488692_1207</name>
</gene>
<dbReference type="SUPFAM" id="SSF109604">
    <property type="entry name" value="HD-domain/PDEase-like"/>
    <property type="match status" value="1"/>
</dbReference>
<organism evidence="3 4">
    <name type="scientific">Halarsenatibacter silvermanii</name>
    <dbReference type="NCBI Taxonomy" id="321763"/>
    <lineage>
        <taxon>Bacteria</taxon>
        <taxon>Bacillati</taxon>
        <taxon>Bacillota</taxon>
        <taxon>Clostridia</taxon>
        <taxon>Halanaerobiales</taxon>
        <taxon>Halarsenatibacteraceae</taxon>
        <taxon>Halarsenatibacter</taxon>
    </lineage>
</organism>
<dbReference type="SUPFAM" id="SSF55073">
    <property type="entry name" value="Nucleotide cyclase"/>
    <property type="match status" value="1"/>
</dbReference>
<dbReference type="PROSITE" id="PS50887">
    <property type="entry name" value="GGDEF"/>
    <property type="match status" value="1"/>
</dbReference>
<dbReference type="InterPro" id="IPR043128">
    <property type="entry name" value="Rev_trsase/Diguanyl_cyclase"/>
</dbReference>
<dbReference type="SMART" id="SM00471">
    <property type="entry name" value="HDc"/>
    <property type="match status" value="1"/>
</dbReference>
<reference evidence="3 4" key="1">
    <citation type="submission" date="2016-10" db="EMBL/GenBank/DDBJ databases">
        <authorList>
            <person name="de Groot N.N."/>
        </authorList>
    </citation>
    <scope>NUCLEOTIDE SEQUENCE [LARGE SCALE GENOMIC DNA]</scope>
    <source>
        <strain evidence="3 4">SLAS-1</strain>
    </source>
</reference>
<proteinExistence type="predicted"/>
<keyword evidence="4" id="KW-1185">Reference proteome</keyword>
<dbReference type="RefSeq" id="WP_089761248.1">
    <property type="nucleotide sequence ID" value="NZ_FNGO01000020.1"/>
</dbReference>
<dbReference type="InterPro" id="IPR003607">
    <property type="entry name" value="HD/PDEase_dom"/>
</dbReference>
<dbReference type="Pfam" id="PF13487">
    <property type="entry name" value="HD_5"/>
    <property type="match status" value="1"/>
</dbReference>
<dbReference type="Gene3D" id="1.10.3210.10">
    <property type="entry name" value="Hypothetical protein af1432"/>
    <property type="match status" value="1"/>
</dbReference>
<dbReference type="PANTHER" id="PTHR43155">
    <property type="entry name" value="CYCLIC DI-GMP PHOSPHODIESTERASE PA4108-RELATED"/>
    <property type="match status" value="1"/>
</dbReference>
<dbReference type="InterPro" id="IPR006675">
    <property type="entry name" value="HDIG_dom"/>
</dbReference>
<dbReference type="PANTHER" id="PTHR43155:SF2">
    <property type="entry name" value="CYCLIC DI-GMP PHOSPHODIESTERASE PA4108"/>
    <property type="match status" value="1"/>
</dbReference>
<dbReference type="NCBIfam" id="TIGR00277">
    <property type="entry name" value="HDIG"/>
    <property type="match status" value="1"/>
</dbReference>
<evidence type="ECO:0000259" key="2">
    <source>
        <dbReference type="PROSITE" id="PS51832"/>
    </source>
</evidence>
<name>A0A1G9R4C8_9FIRM</name>
<dbReference type="Pfam" id="PF00990">
    <property type="entry name" value="GGDEF"/>
    <property type="match status" value="1"/>
</dbReference>
<dbReference type="EMBL" id="FNGO01000020">
    <property type="protein sequence ID" value="SDM18088.1"/>
    <property type="molecule type" value="Genomic_DNA"/>
</dbReference>
<evidence type="ECO:0000259" key="1">
    <source>
        <dbReference type="PROSITE" id="PS50887"/>
    </source>
</evidence>
<dbReference type="InterPro" id="IPR037522">
    <property type="entry name" value="HD_GYP_dom"/>
</dbReference>
<dbReference type="OrthoDB" id="9804955at2"/>
<evidence type="ECO:0000313" key="3">
    <source>
        <dbReference type="EMBL" id="SDM18088.1"/>
    </source>
</evidence>
<protein>
    <submittedName>
        <fullName evidence="3">Diguanylate cyclase (GGDEF) domain-containing protein/HDIG domain-containing protein</fullName>
    </submittedName>
</protein>
<dbReference type="CDD" id="cd01949">
    <property type="entry name" value="GGDEF"/>
    <property type="match status" value="1"/>
</dbReference>
<dbReference type="NCBIfam" id="TIGR00254">
    <property type="entry name" value="GGDEF"/>
    <property type="match status" value="1"/>
</dbReference>
<dbReference type="STRING" id="321763.SAMN04488692_1207"/>
<feature type="domain" description="HD-GYP" evidence="2">
    <location>
        <begin position="303"/>
        <end position="488"/>
    </location>
</feature>
<dbReference type="InterPro" id="IPR029787">
    <property type="entry name" value="Nucleotide_cyclase"/>
</dbReference>